<reference evidence="2" key="1">
    <citation type="submission" date="2018-04" db="EMBL/GenBank/DDBJ databases">
        <title>Transcriptome assembly of Sipha flava.</title>
        <authorList>
            <person name="Scully E.D."/>
            <person name="Geib S.M."/>
            <person name="Palmer N.A."/>
            <person name="Koch K."/>
            <person name="Bradshaw J."/>
            <person name="Heng-Moss T."/>
            <person name="Sarath G."/>
        </authorList>
    </citation>
    <scope>NUCLEOTIDE SEQUENCE</scope>
</reference>
<dbReference type="GO" id="GO:0032259">
    <property type="term" value="P:methylation"/>
    <property type="evidence" value="ECO:0007669"/>
    <property type="project" value="UniProtKB-KW"/>
</dbReference>
<evidence type="ECO:0000313" key="2">
    <source>
        <dbReference type="EMBL" id="MBY79627.1"/>
    </source>
</evidence>
<dbReference type="GeneID" id="112691283"/>
<protein>
    <submittedName>
        <fullName evidence="4">Juvenile hormone acid O-methyltransferase isoform X1</fullName>
    </submittedName>
    <submittedName>
        <fullName evidence="2">Putative methyltransferase 235L</fullName>
    </submittedName>
</protein>
<dbReference type="AlphaFoldDB" id="A0A2S2QPH3"/>
<evidence type="ECO:0000259" key="1">
    <source>
        <dbReference type="Pfam" id="PF13847"/>
    </source>
</evidence>
<keyword evidence="2" id="KW-0808">Transferase</keyword>
<dbReference type="Pfam" id="PF13847">
    <property type="entry name" value="Methyltransf_31"/>
    <property type="match status" value="1"/>
</dbReference>
<dbReference type="CDD" id="cd02440">
    <property type="entry name" value="AdoMet_MTases"/>
    <property type="match status" value="1"/>
</dbReference>
<keyword evidence="3" id="KW-1185">Reference proteome</keyword>
<evidence type="ECO:0000313" key="4">
    <source>
        <dbReference type="RefSeq" id="XP_025421229.1"/>
    </source>
</evidence>
<name>A0A2S2QPH3_9HEMI</name>
<dbReference type="InterPro" id="IPR029063">
    <property type="entry name" value="SAM-dependent_MTases_sf"/>
</dbReference>
<evidence type="ECO:0000313" key="3">
    <source>
        <dbReference type="Proteomes" id="UP000694846"/>
    </source>
</evidence>
<dbReference type="InterPro" id="IPR025714">
    <property type="entry name" value="Methyltranfer_dom"/>
</dbReference>
<dbReference type="PANTHER" id="PTHR43861">
    <property type="entry name" value="TRANS-ACONITATE 2-METHYLTRANSFERASE-RELATED"/>
    <property type="match status" value="1"/>
</dbReference>
<feature type="domain" description="Methyltransferase" evidence="1">
    <location>
        <begin position="33"/>
        <end position="184"/>
    </location>
</feature>
<gene>
    <name evidence="4" type="primary">LOC112691283</name>
    <name evidence="2" type="ORF">g.84219</name>
</gene>
<dbReference type="PANTHER" id="PTHR43861:SF1">
    <property type="entry name" value="TRANS-ACONITATE 2-METHYLTRANSFERASE"/>
    <property type="match status" value="1"/>
</dbReference>
<accession>A0A2S2QPH3</accession>
<dbReference type="Proteomes" id="UP000694846">
    <property type="component" value="Unplaced"/>
</dbReference>
<dbReference type="EMBL" id="GGMS01010424">
    <property type="protein sequence ID" value="MBY79627.1"/>
    <property type="molecule type" value="Transcribed_RNA"/>
</dbReference>
<sequence>MYCPEKYIRGNGLQRRDAEDISNRFIEKMIWKPNEIVLDVGCGPGDVSSNILYPLLKNKIKRMVGVDRSIQMVEHAKKTYGYPKLEFKVLDIENVNECISYTNSFDKIFSFFCFHWIHKKADALINMKTMLKSGGEILLHFMLVNPIVELYKYIDAEWQIFVKDTRQPNNSYSQDEVKTMFIEAGFRIINSESSVRKYTYPDLTSILDAIKSVDDMYNVLPPQLHDRYSMHIKDKILEKKMFNICPNTKVITRYLPITVHAIKD</sequence>
<dbReference type="OrthoDB" id="66144at2759"/>
<dbReference type="Gene3D" id="3.40.50.150">
    <property type="entry name" value="Vaccinia Virus protein VP39"/>
    <property type="match status" value="1"/>
</dbReference>
<keyword evidence="2" id="KW-0489">Methyltransferase</keyword>
<reference evidence="4" key="2">
    <citation type="submission" date="2025-04" db="UniProtKB">
        <authorList>
            <consortium name="RefSeq"/>
        </authorList>
    </citation>
    <scope>IDENTIFICATION</scope>
    <source>
        <tissue evidence="4">Whole body</tissue>
    </source>
</reference>
<dbReference type="RefSeq" id="XP_025421229.1">
    <property type="nucleotide sequence ID" value="XM_025565444.1"/>
</dbReference>
<organism evidence="2">
    <name type="scientific">Sipha flava</name>
    <name type="common">yellow sugarcane aphid</name>
    <dbReference type="NCBI Taxonomy" id="143950"/>
    <lineage>
        <taxon>Eukaryota</taxon>
        <taxon>Metazoa</taxon>
        <taxon>Ecdysozoa</taxon>
        <taxon>Arthropoda</taxon>
        <taxon>Hexapoda</taxon>
        <taxon>Insecta</taxon>
        <taxon>Pterygota</taxon>
        <taxon>Neoptera</taxon>
        <taxon>Paraneoptera</taxon>
        <taxon>Hemiptera</taxon>
        <taxon>Sternorrhyncha</taxon>
        <taxon>Aphidomorpha</taxon>
        <taxon>Aphidoidea</taxon>
        <taxon>Aphididae</taxon>
        <taxon>Sipha</taxon>
    </lineage>
</organism>
<dbReference type="GO" id="GO:0008168">
    <property type="term" value="F:methyltransferase activity"/>
    <property type="evidence" value="ECO:0007669"/>
    <property type="project" value="UniProtKB-KW"/>
</dbReference>
<dbReference type="SUPFAM" id="SSF53335">
    <property type="entry name" value="S-adenosyl-L-methionine-dependent methyltransferases"/>
    <property type="match status" value="1"/>
</dbReference>
<dbReference type="CTD" id="34977"/>
<proteinExistence type="predicted"/>